<sequence length="885" mass="95952">MSPPPPSRRHGRIAVLCLVVLGALLPATAAQAASRGVQGGRLDWGIKSSFQSYVTGPIAKGSYSLTGGAATVGASNFRFHSANGSYDGATGSFTASFSGGVRFVGHRTEAGAYQLDLTLSRPTVRISGSTGTLYLDVTGKAKGSGRVTTSSQVPFATLSLGGIDMRGAGNSVVLNNLPATLTAQGATSFAGYYTAGTVLDPVSLSADVKPAAPAASKKPTAKASTKSPAKKGTSGDKLQDGAVDWGVRRTFREYVTGDIARGEWTLSGGAQDGGALFRFPGGRGTFKGGDLDATFKGAVRFTGHDGLDLTLGAVRATVKDGKGTLYADVTSPGLTGSKVPLVTFTTKNLKAKNGLVAVTEVPAKLTADAAKAFGGVYRAGTAMDPVSLAVALTDDAELPALPDLGSTPTVSETPAEPSASPAATAPSTRPVASSTDDDGVPVLPVGLAAGALLTGGAASLSSAGAAPARPPRPPRPKRTDPPSPPPRRPSHHPRRTPDHVRHLVQTPSRRARRGRRHRRRAGRHRPRHARCDDRLGRRSAALRLRVDLGHQADVPHLRDHLRGRHLHRHGRREPGRGQRRLHLHGRHRRLRLHRAHPRPRLQGQPPDRLRRARLRHLAVRREVRQRGRGDHRGRHQVRDDHPGRAARRRHRDPRHDGHGDQADEGGRGRLRQRELRGRGRRPADGPSEDPAVVVVRLRVGLRLRLAVGRHLPVRLRLGLRRHLAVRVGLRLAERVGVGVRLGRRLALRLRDAGPGQGRHRRRHARLGREEVLPHLRGGRGRQGQDHHLGRCQAGRGQRRVHLHGRDGHLRHGRGHPLRVLQGLGELQGPRGERRVRPRPHALRRPRHPRRRHRQAHRRRHQPRREDRGRGPRRPQGGEVRPDRLR</sequence>
<protein>
    <recommendedName>
        <fullName evidence="3">Htaa domain-containing protein</fullName>
    </recommendedName>
</protein>
<feature type="compositionally biased region" description="Low complexity" evidence="1">
    <location>
        <begin position="410"/>
        <end position="438"/>
    </location>
</feature>
<gene>
    <name evidence="4" type="ORF">HCX60_02340</name>
</gene>
<dbReference type="AlphaFoldDB" id="A0AAE7CQG5"/>
<dbReference type="InterPro" id="IPR007331">
    <property type="entry name" value="Htaa"/>
</dbReference>
<feature type="compositionally biased region" description="Basic and acidic residues" evidence="1">
    <location>
        <begin position="653"/>
        <end position="683"/>
    </location>
</feature>
<feature type="compositionally biased region" description="Basic residues" evidence="1">
    <location>
        <begin position="561"/>
        <end position="599"/>
    </location>
</feature>
<feature type="region of interest" description="Disordered" evidence="1">
    <location>
        <begin position="400"/>
        <end position="438"/>
    </location>
</feature>
<accession>A0AAE7CQG5</accession>
<feature type="domain" description="Htaa" evidence="3">
    <location>
        <begin position="240"/>
        <end position="388"/>
    </location>
</feature>
<evidence type="ECO:0000259" key="3">
    <source>
        <dbReference type="Pfam" id="PF04213"/>
    </source>
</evidence>
<dbReference type="Pfam" id="PF04213">
    <property type="entry name" value="HtaA"/>
    <property type="match status" value="2"/>
</dbReference>
<feature type="compositionally biased region" description="Basic residues" evidence="1">
    <location>
        <begin position="509"/>
        <end position="528"/>
    </location>
</feature>
<feature type="domain" description="Htaa" evidence="3">
    <location>
        <begin position="40"/>
        <end position="205"/>
    </location>
</feature>
<evidence type="ECO:0000313" key="4">
    <source>
        <dbReference type="EMBL" id="QIT48698.1"/>
    </source>
</evidence>
<feature type="region of interest" description="Disordered" evidence="1">
    <location>
        <begin position="753"/>
        <end position="885"/>
    </location>
</feature>
<feature type="region of interest" description="Disordered" evidence="1">
    <location>
        <begin position="212"/>
        <end position="239"/>
    </location>
</feature>
<feature type="signal peptide" evidence="2">
    <location>
        <begin position="1"/>
        <end position="32"/>
    </location>
</feature>
<feature type="region of interest" description="Disordered" evidence="1">
    <location>
        <begin position="460"/>
        <end position="534"/>
    </location>
</feature>
<reference evidence="4 5" key="1">
    <citation type="submission" date="2020-03" db="EMBL/GenBank/DDBJ databases">
        <title>Is there a link between lipid content and antibiotic production in Streptomyces?</title>
        <authorList>
            <person name="David M."/>
            <person name="Lejeune C."/>
            <person name="Abreu S."/>
            <person name="Thibessard A."/>
            <person name="Leblond P."/>
            <person name="Chaminade P."/>
            <person name="Virolle M.-J."/>
        </authorList>
    </citation>
    <scope>NUCLEOTIDE SEQUENCE [LARGE SCALE GENOMIC DNA]</scope>
    <source>
        <strain evidence="4 5">DSM 41481</strain>
    </source>
</reference>
<dbReference type="Proteomes" id="UP000502504">
    <property type="component" value="Chromosome"/>
</dbReference>
<proteinExistence type="predicted"/>
<feature type="region of interest" description="Disordered" evidence="1">
    <location>
        <begin position="555"/>
        <end position="688"/>
    </location>
</feature>
<evidence type="ECO:0000256" key="1">
    <source>
        <dbReference type="SAM" id="MobiDB-lite"/>
    </source>
</evidence>
<evidence type="ECO:0000256" key="2">
    <source>
        <dbReference type="SAM" id="SignalP"/>
    </source>
</evidence>
<evidence type="ECO:0000313" key="5">
    <source>
        <dbReference type="Proteomes" id="UP000502504"/>
    </source>
</evidence>
<dbReference type="EMBL" id="CP050692">
    <property type="protein sequence ID" value="QIT48698.1"/>
    <property type="molecule type" value="Genomic_DNA"/>
</dbReference>
<organism evidence="4 5">
    <name type="scientific">Streptomyces antibioticus</name>
    <dbReference type="NCBI Taxonomy" id="1890"/>
    <lineage>
        <taxon>Bacteria</taxon>
        <taxon>Bacillati</taxon>
        <taxon>Actinomycetota</taxon>
        <taxon>Actinomycetes</taxon>
        <taxon>Kitasatosporales</taxon>
        <taxon>Streptomycetaceae</taxon>
        <taxon>Streptomyces</taxon>
    </lineage>
</organism>
<feature type="compositionally biased region" description="Low complexity" evidence="1">
    <location>
        <begin position="212"/>
        <end position="232"/>
    </location>
</feature>
<feature type="chain" id="PRO_5042140390" description="Htaa domain-containing protein" evidence="2">
    <location>
        <begin position="33"/>
        <end position="885"/>
    </location>
</feature>
<feature type="compositionally biased region" description="Basic and acidic residues" evidence="1">
    <location>
        <begin position="619"/>
        <end position="643"/>
    </location>
</feature>
<feature type="compositionally biased region" description="Basic residues" evidence="1">
    <location>
        <begin position="833"/>
        <end position="862"/>
    </location>
</feature>
<keyword evidence="2" id="KW-0732">Signal</keyword>
<name>A0AAE7CQG5_STRAT</name>